<dbReference type="InterPro" id="IPR001817">
    <property type="entry name" value="Vasoprsn_rcpt"/>
</dbReference>
<dbReference type="PANTHER" id="PTHR24241:SF59">
    <property type="entry name" value="ADIPOKINETIC HORMONE RECEPTOR, ISOFORM C"/>
    <property type="match status" value="1"/>
</dbReference>
<comment type="subcellular location">
    <subcellularLocation>
        <location evidence="1 10">Cell membrane</location>
        <topology evidence="1 10">Multi-pass membrane protein</topology>
    </subcellularLocation>
</comment>
<keyword evidence="4 10" id="KW-1133">Transmembrane helix</keyword>
<evidence type="ECO:0000256" key="9">
    <source>
        <dbReference type="ARBA" id="ARBA00023224"/>
    </source>
</evidence>
<feature type="transmembrane region" description="Helical" evidence="10">
    <location>
        <begin position="68"/>
        <end position="90"/>
    </location>
</feature>
<dbReference type="EMBL" id="CAKKLH010000046">
    <property type="protein sequence ID" value="CAH0100830.1"/>
    <property type="molecule type" value="Genomic_DNA"/>
</dbReference>
<evidence type="ECO:0000256" key="7">
    <source>
        <dbReference type="ARBA" id="ARBA00023170"/>
    </source>
</evidence>
<keyword evidence="7 10" id="KW-0675">Receptor</keyword>
<accession>A0A8J2RBD1</accession>
<keyword evidence="2" id="KW-1003">Cell membrane</keyword>
<dbReference type="InterPro" id="IPR017452">
    <property type="entry name" value="GPCR_Rhodpsn_7TM"/>
</dbReference>
<dbReference type="CDD" id="cd15382">
    <property type="entry name" value="7tmA_AKHR"/>
    <property type="match status" value="1"/>
</dbReference>
<dbReference type="FunFam" id="1.20.1070.10:FF:000275">
    <property type="entry name" value="Gonadotropin-releasing hormone II receptor"/>
    <property type="match status" value="1"/>
</dbReference>
<feature type="transmembrane region" description="Helical" evidence="10">
    <location>
        <begin position="102"/>
        <end position="121"/>
    </location>
</feature>
<dbReference type="PROSITE" id="PS50262">
    <property type="entry name" value="G_PROTEIN_RECEP_F1_2"/>
    <property type="match status" value="1"/>
</dbReference>
<dbReference type="Gene3D" id="1.20.1070.10">
    <property type="entry name" value="Rhodopsin 7-helix transmembrane proteins"/>
    <property type="match status" value="1"/>
</dbReference>
<reference evidence="12" key="1">
    <citation type="submission" date="2021-11" db="EMBL/GenBank/DDBJ databases">
        <authorList>
            <person name="Schell T."/>
        </authorList>
    </citation>
    <scope>NUCLEOTIDE SEQUENCE</scope>
    <source>
        <strain evidence="12">M5</strain>
    </source>
</reference>
<dbReference type="InterPro" id="IPR000276">
    <property type="entry name" value="GPCR_Rhodpsn"/>
</dbReference>
<evidence type="ECO:0000313" key="12">
    <source>
        <dbReference type="EMBL" id="CAH0100830.1"/>
    </source>
</evidence>
<organism evidence="12 13">
    <name type="scientific">Daphnia galeata</name>
    <dbReference type="NCBI Taxonomy" id="27404"/>
    <lineage>
        <taxon>Eukaryota</taxon>
        <taxon>Metazoa</taxon>
        <taxon>Ecdysozoa</taxon>
        <taxon>Arthropoda</taxon>
        <taxon>Crustacea</taxon>
        <taxon>Branchiopoda</taxon>
        <taxon>Diplostraca</taxon>
        <taxon>Cladocera</taxon>
        <taxon>Anomopoda</taxon>
        <taxon>Daphniidae</taxon>
        <taxon>Daphnia</taxon>
    </lineage>
</organism>
<comment type="caution">
    <text evidence="12">The sequence shown here is derived from an EMBL/GenBank/DDBJ whole genome shotgun (WGS) entry which is preliminary data.</text>
</comment>
<keyword evidence="5 10" id="KW-0297">G-protein coupled receptor</keyword>
<evidence type="ECO:0000256" key="8">
    <source>
        <dbReference type="ARBA" id="ARBA00023180"/>
    </source>
</evidence>
<dbReference type="GO" id="GO:0042277">
    <property type="term" value="F:peptide binding"/>
    <property type="evidence" value="ECO:0007669"/>
    <property type="project" value="TreeGrafter"/>
</dbReference>
<keyword evidence="9 10" id="KW-0807">Transducer</keyword>
<evidence type="ECO:0000256" key="3">
    <source>
        <dbReference type="ARBA" id="ARBA00022692"/>
    </source>
</evidence>
<dbReference type="SUPFAM" id="SSF81321">
    <property type="entry name" value="Family A G protein-coupled receptor-like"/>
    <property type="match status" value="1"/>
</dbReference>
<evidence type="ECO:0000256" key="10">
    <source>
        <dbReference type="RuleBase" id="RU046427"/>
    </source>
</evidence>
<comment type="similarity">
    <text evidence="10">Belongs to the G-protein coupled receptor 1 family. Vasopressin/oxytocin receptor subfamily.</text>
</comment>
<feature type="transmembrane region" description="Helical" evidence="10">
    <location>
        <begin position="182"/>
        <end position="204"/>
    </location>
</feature>
<dbReference type="PANTHER" id="PTHR24241">
    <property type="entry name" value="NEUROPEPTIDE RECEPTOR-RELATED G-PROTEIN COUPLED RECEPTOR"/>
    <property type="match status" value="1"/>
</dbReference>
<dbReference type="GO" id="GO:0005000">
    <property type="term" value="F:vasopressin receptor activity"/>
    <property type="evidence" value="ECO:0007669"/>
    <property type="project" value="InterPro"/>
</dbReference>
<dbReference type="PRINTS" id="PR00896">
    <property type="entry name" value="VASOPRESSINR"/>
</dbReference>
<proteinExistence type="inferred from homology"/>
<protein>
    <recommendedName>
        <fullName evidence="11">G-protein coupled receptors family 1 profile domain-containing protein</fullName>
    </recommendedName>
</protein>
<dbReference type="Proteomes" id="UP000789390">
    <property type="component" value="Unassembled WGS sequence"/>
</dbReference>
<dbReference type="AlphaFoldDB" id="A0A8J2RBD1"/>
<keyword evidence="13" id="KW-1185">Reference proteome</keyword>
<dbReference type="Pfam" id="PF00001">
    <property type="entry name" value="7tm_1"/>
    <property type="match status" value="1"/>
</dbReference>
<evidence type="ECO:0000259" key="11">
    <source>
        <dbReference type="PROSITE" id="PS50262"/>
    </source>
</evidence>
<dbReference type="SMART" id="SM01381">
    <property type="entry name" value="7TM_GPCR_Srsx"/>
    <property type="match status" value="1"/>
</dbReference>
<feature type="transmembrane region" description="Helical" evidence="10">
    <location>
        <begin position="328"/>
        <end position="347"/>
    </location>
</feature>
<evidence type="ECO:0000256" key="4">
    <source>
        <dbReference type="ARBA" id="ARBA00022989"/>
    </source>
</evidence>
<name>A0A8J2RBD1_9CRUS</name>
<dbReference type="GO" id="GO:0032870">
    <property type="term" value="P:cellular response to hormone stimulus"/>
    <property type="evidence" value="ECO:0007669"/>
    <property type="project" value="TreeGrafter"/>
</dbReference>
<feature type="transmembrane region" description="Helical" evidence="10">
    <location>
        <begin position="229"/>
        <end position="251"/>
    </location>
</feature>
<evidence type="ECO:0000313" key="13">
    <source>
        <dbReference type="Proteomes" id="UP000789390"/>
    </source>
</evidence>
<dbReference type="PROSITE" id="PS00237">
    <property type="entry name" value="G_PROTEIN_RECEP_F1_1"/>
    <property type="match status" value="1"/>
</dbReference>
<sequence>MCSNDSSSISGNMCMMTEWDASFSGESTVNPEFDVDSAGTSSGSSSTTIDLSMLPIDMTFNDGHIVSIATYSVLLIISVCGNITVLVNLIRRRHISNPRVNIMLSHLAIADLLVTLLLMPIEIGWAATVQWRAGDFSCRILAFFRTFGLFLSSFVLVCISIDRFGAILQPMKLDYWKRRGRFMLAIAWACSVICSLPQVFVFHVKAHPEYPWYEQCVTFDSFPTKAHEISYAAFGMLMMYVLPLAVFVFTYSSILCEISRRSKEVGQEEGIRRVTVGTLGRARIKTVKMTLVIISVFIFCWTPYNIMSIWFWCDRDSALQVDQRIQKGLFLFACTNSCFNPMVYGYFSRRQVRRSHHELHRKVAYHPSRMASRSKALGPLLKVDCNSKSLEGAVTEPCLPQHHLQAATTEDPLCQGQSEPILTASSIAVAVKRSNSWIINHRSNPIVVTHVF</sequence>
<dbReference type="OrthoDB" id="6435638at2759"/>
<evidence type="ECO:0000256" key="5">
    <source>
        <dbReference type="ARBA" id="ARBA00023040"/>
    </source>
</evidence>
<evidence type="ECO:0000256" key="2">
    <source>
        <dbReference type="ARBA" id="ARBA00022475"/>
    </source>
</evidence>
<dbReference type="GO" id="GO:0097003">
    <property type="term" value="F:adipokinetic hormone receptor activity"/>
    <property type="evidence" value="ECO:0007669"/>
    <property type="project" value="TreeGrafter"/>
</dbReference>
<dbReference type="GO" id="GO:0005886">
    <property type="term" value="C:plasma membrane"/>
    <property type="evidence" value="ECO:0007669"/>
    <property type="project" value="UniProtKB-SubCell"/>
</dbReference>
<keyword evidence="8 10" id="KW-0325">Glycoprotein</keyword>
<feature type="transmembrane region" description="Helical" evidence="10">
    <location>
        <begin position="141"/>
        <end position="161"/>
    </location>
</feature>
<keyword evidence="6 10" id="KW-0472">Membrane</keyword>
<feature type="transmembrane region" description="Helical" evidence="10">
    <location>
        <begin position="291"/>
        <end position="312"/>
    </location>
</feature>
<evidence type="ECO:0000256" key="6">
    <source>
        <dbReference type="ARBA" id="ARBA00023136"/>
    </source>
</evidence>
<keyword evidence="3 10" id="KW-0812">Transmembrane</keyword>
<evidence type="ECO:0000256" key="1">
    <source>
        <dbReference type="ARBA" id="ARBA00004651"/>
    </source>
</evidence>
<feature type="domain" description="G-protein coupled receptors family 1 profile" evidence="11">
    <location>
        <begin position="81"/>
        <end position="344"/>
    </location>
</feature>
<gene>
    <name evidence="12" type="ORF">DGAL_LOCUS3118</name>
</gene>
<dbReference type="PRINTS" id="PR00237">
    <property type="entry name" value="GPCRRHODOPSN"/>
</dbReference>